<dbReference type="SMART" id="SM00116">
    <property type="entry name" value="CBS"/>
    <property type="match status" value="2"/>
</dbReference>
<dbReference type="PROSITE" id="PS51371">
    <property type="entry name" value="CBS"/>
    <property type="match status" value="2"/>
</dbReference>
<dbReference type="InterPro" id="IPR000644">
    <property type="entry name" value="CBS_dom"/>
</dbReference>
<dbReference type="PANTHER" id="PTHR48108:SF26">
    <property type="entry name" value="CBS DOMAIN-CONTAINING PROTEIN DDB_G0289609"/>
    <property type="match status" value="1"/>
</dbReference>
<comment type="caution">
    <text evidence="4">The sequence shown here is derived from an EMBL/GenBank/DDBJ whole genome shotgun (WGS) entry which is preliminary data.</text>
</comment>
<dbReference type="Proteomes" id="UP000004358">
    <property type="component" value="Unassembled WGS sequence"/>
</dbReference>
<evidence type="ECO:0000256" key="1">
    <source>
        <dbReference type="ARBA" id="ARBA00022737"/>
    </source>
</evidence>
<dbReference type="Gene3D" id="3.10.580.10">
    <property type="entry name" value="CBS-domain"/>
    <property type="match status" value="1"/>
</dbReference>
<gene>
    <name evidence="4" type="ORF">DSM3645_04365</name>
</gene>
<evidence type="ECO:0000313" key="5">
    <source>
        <dbReference type="Proteomes" id="UP000004358"/>
    </source>
</evidence>
<dbReference type="eggNOG" id="COG0517">
    <property type="taxonomic scope" value="Bacteria"/>
</dbReference>
<protein>
    <recommendedName>
        <fullName evidence="3">CBS domain-containing protein</fullName>
    </recommendedName>
</protein>
<dbReference type="EMBL" id="AANZ01000052">
    <property type="protein sequence ID" value="EAQ76904.1"/>
    <property type="molecule type" value="Genomic_DNA"/>
</dbReference>
<evidence type="ECO:0000256" key="2">
    <source>
        <dbReference type="PROSITE-ProRule" id="PRU00703"/>
    </source>
</evidence>
<feature type="domain" description="CBS" evidence="3">
    <location>
        <begin position="16"/>
        <end position="72"/>
    </location>
</feature>
<accession>A4A2V3</accession>
<dbReference type="RefSeq" id="WP_002654467.1">
    <property type="nucleotide sequence ID" value="NZ_CH672377.1"/>
</dbReference>
<dbReference type="InterPro" id="IPR046342">
    <property type="entry name" value="CBS_dom_sf"/>
</dbReference>
<dbReference type="PANTHER" id="PTHR48108">
    <property type="entry name" value="CBS DOMAIN-CONTAINING PROTEIN CBSX2, CHLOROPLASTIC"/>
    <property type="match status" value="1"/>
</dbReference>
<dbReference type="OrthoDB" id="5295985at2"/>
<dbReference type="Pfam" id="PF00571">
    <property type="entry name" value="CBS"/>
    <property type="match status" value="2"/>
</dbReference>
<proteinExistence type="predicted"/>
<dbReference type="InterPro" id="IPR051462">
    <property type="entry name" value="CBS_domain-containing"/>
</dbReference>
<keyword evidence="2" id="KW-0129">CBS domain</keyword>
<dbReference type="SUPFAM" id="SSF54631">
    <property type="entry name" value="CBS-domain pair"/>
    <property type="match status" value="1"/>
</dbReference>
<evidence type="ECO:0000259" key="3">
    <source>
        <dbReference type="PROSITE" id="PS51371"/>
    </source>
</evidence>
<evidence type="ECO:0000313" key="4">
    <source>
        <dbReference type="EMBL" id="EAQ76904.1"/>
    </source>
</evidence>
<dbReference type="STRING" id="314230.DSM3645_04365"/>
<sequence length="154" mass="16822">MTGFQLHLTTESVTQLHPVAPLKVDESESLAAVLQKMREQKVGAVLVTKASHMTGIFTERDVLQLMAQQADLTEPISQRMKRSVVLARRCENVATAIKKMAAGGHRRLPLVDANGQPVGMITAAGVLHYLVEHFPEAVYNLPPTERSSAEREGA</sequence>
<keyword evidence="1" id="KW-0677">Repeat</keyword>
<dbReference type="AlphaFoldDB" id="A4A2V3"/>
<organism evidence="4 5">
    <name type="scientific">Blastopirellula marina DSM 3645</name>
    <dbReference type="NCBI Taxonomy" id="314230"/>
    <lineage>
        <taxon>Bacteria</taxon>
        <taxon>Pseudomonadati</taxon>
        <taxon>Planctomycetota</taxon>
        <taxon>Planctomycetia</taxon>
        <taxon>Pirellulales</taxon>
        <taxon>Pirellulaceae</taxon>
        <taxon>Blastopirellula</taxon>
    </lineage>
</organism>
<dbReference type="HOGENOM" id="CLU_040681_12_1_0"/>
<feature type="domain" description="CBS" evidence="3">
    <location>
        <begin position="80"/>
        <end position="136"/>
    </location>
</feature>
<reference evidence="4 5" key="1">
    <citation type="submission" date="2006-02" db="EMBL/GenBank/DDBJ databases">
        <authorList>
            <person name="Amann R."/>
            <person name="Ferriera S."/>
            <person name="Johnson J."/>
            <person name="Kravitz S."/>
            <person name="Halpern A."/>
            <person name="Remington K."/>
            <person name="Beeson K."/>
            <person name="Tran B."/>
            <person name="Rogers Y.-H."/>
            <person name="Friedman R."/>
            <person name="Venter J.C."/>
        </authorList>
    </citation>
    <scope>NUCLEOTIDE SEQUENCE [LARGE SCALE GENOMIC DNA]</scope>
    <source>
        <strain evidence="4 5">DSM 3645</strain>
    </source>
</reference>
<name>A4A2V3_9BACT</name>